<feature type="compositionally biased region" description="Polar residues" evidence="1">
    <location>
        <begin position="17"/>
        <end position="28"/>
    </location>
</feature>
<feature type="non-terminal residue" evidence="2">
    <location>
        <position position="61"/>
    </location>
</feature>
<reference evidence="2" key="1">
    <citation type="submission" date="2015-12" db="EMBL/GenBank/DDBJ databases">
        <title>Gene expression during late stages of embryo sac development: a critical building block for successful pollen-pistil interactions.</title>
        <authorList>
            <person name="Liu Y."/>
            <person name="Joly V."/>
            <person name="Sabar M."/>
            <person name="Matton D.P."/>
        </authorList>
    </citation>
    <scope>NUCLEOTIDE SEQUENCE</scope>
</reference>
<accession>A0A0V0GZU1</accession>
<dbReference type="AlphaFoldDB" id="A0A0V0GZU1"/>
<organism evidence="2">
    <name type="scientific">Solanum chacoense</name>
    <name type="common">Chaco potato</name>
    <dbReference type="NCBI Taxonomy" id="4108"/>
    <lineage>
        <taxon>Eukaryota</taxon>
        <taxon>Viridiplantae</taxon>
        <taxon>Streptophyta</taxon>
        <taxon>Embryophyta</taxon>
        <taxon>Tracheophyta</taxon>
        <taxon>Spermatophyta</taxon>
        <taxon>Magnoliopsida</taxon>
        <taxon>eudicotyledons</taxon>
        <taxon>Gunneridae</taxon>
        <taxon>Pentapetalae</taxon>
        <taxon>asterids</taxon>
        <taxon>lamiids</taxon>
        <taxon>Solanales</taxon>
        <taxon>Solanaceae</taxon>
        <taxon>Solanoideae</taxon>
        <taxon>Solaneae</taxon>
        <taxon>Solanum</taxon>
    </lineage>
</organism>
<proteinExistence type="predicted"/>
<protein>
    <submittedName>
        <fullName evidence="2">Putative ovule protein</fullName>
    </submittedName>
</protein>
<evidence type="ECO:0000256" key="1">
    <source>
        <dbReference type="SAM" id="MobiDB-lite"/>
    </source>
</evidence>
<dbReference type="EMBL" id="GEDG01028241">
    <property type="protein sequence ID" value="JAP13319.1"/>
    <property type="molecule type" value="Transcribed_RNA"/>
</dbReference>
<feature type="region of interest" description="Disordered" evidence="1">
    <location>
        <begin position="1"/>
        <end position="28"/>
    </location>
</feature>
<evidence type="ECO:0000313" key="2">
    <source>
        <dbReference type="EMBL" id="JAP13319.1"/>
    </source>
</evidence>
<sequence>MVNGSQIKPKEKKINDKNVSSSNTRQVNNKLPNTLFPALCSSHTKTSFYILKNQNLTTLGK</sequence>
<name>A0A0V0GZU1_SOLCH</name>